<feature type="transmembrane region" description="Helical" evidence="2">
    <location>
        <begin position="332"/>
        <end position="354"/>
    </location>
</feature>
<feature type="transmembrane region" description="Helical" evidence="2">
    <location>
        <begin position="235"/>
        <end position="256"/>
    </location>
</feature>
<dbReference type="EMBL" id="JBEUKS010000007">
    <property type="protein sequence ID" value="MFC1440954.1"/>
    <property type="molecule type" value="Genomic_DNA"/>
</dbReference>
<feature type="transmembrane region" description="Helical" evidence="2">
    <location>
        <begin position="83"/>
        <end position="100"/>
    </location>
</feature>
<organism evidence="3 4">
    <name type="scientific">Streptacidiphilus jeojiensis</name>
    <dbReference type="NCBI Taxonomy" id="3229225"/>
    <lineage>
        <taxon>Bacteria</taxon>
        <taxon>Bacillati</taxon>
        <taxon>Actinomycetota</taxon>
        <taxon>Actinomycetes</taxon>
        <taxon>Kitasatosporales</taxon>
        <taxon>Streptomycetaceae</taxon>
        <taxon>Streptacidiphilus</taxon>
    </lineage>
</organism>
<feature type="compositionally biased region" description="Pro residues" evidence="1">
    <location>
        <begin position="1"/>
        <end position="12"/>
    </location>
</feature>
<feature type="transmembrane region" description="Helical" evidence="2">
    <location>
        <begin position="141"/>
        <end position="160"/>
    </location>
</feature>
<proteinExistence type="predicted"/>
<keyword evidence="2" id="KW-1133">Transmembrane helix</keyword>
<dbReference type="InterPro" id="IPR010640">
    <property type="entry name" value="Low_temperature_requirement_A"/>
</dbReference>
<dbReference type="RefSeq" id="WP_380566343.1">
    <property type="nucleotide sequence ID" value="NZ_JBEUKS010000007.1"/>
</dbReference>
<keyword evidence="2" id="KW-0472">Membrane</keyword>
<dbReference type="PANTHER" id="PTHR36840">
    <property type="entry name" value="BLL5714 PROTEIN"/>
    <property type="match status" value="1"/>
</dbReference>
<comment type="caution">
    <text evidence="3">The sequence shown here is derived from an EMBL/GenBank/DDBJ whole genome shotgun (WGS) entry which is preliminary data.</text>
</comment>
<feature type="transmembrane region" description="Helical" evidence="2">
    <location>
        <begin position="296"/>
        <end position="320"/>
    </location>
</feature>
<evidence type="ECO:0000313" key="3">
    <source>
        <dbReference type="EMBL" id="MFC1440954.1"/>
    </source>
</evidence>
<dbReference type="Pfam" id="PF06772">
    <property type="entry name" value="LtrA"/>
    <property type="match status" value="1"/>
</dbReference>
<keyword evidence="2" id="KW-0812">Transmembrane</keyword>
<evidence type="ECO:0000313" key="4">
    <source>
        <dbReference type="Proteomes" id="UP001592581"/>
    </source>
</evidence>
<keyword evidence="4" id="KW-1185">Reference proteome</keyword>
<feature type="transmembrane region" description="Helical" evidence="2">
    <location>
        <begin position="112"/>
        <end position="135"/>
    </location>
</feature>
<evidence type="ECO:0000256" key="2">
    <source>
        <dbReference type="SAM" id="Phobius"/>
    </source>
</evidence>
<feature type="transmembrane region" description="Helical" evidence="2">
    <location>
        <begin position="361"/>
        <end position="380"/>
    </location>
</feature>
<feature type="transmembrane region" description="Helical" evidence="2">
    <location>
        <begin position="172"/>
        <end position="191"/>
    </location>
</feature>
<feature type="transmembrane region" description="Helical" evidence="2">
    <location>
        <begin position="386"/>
        <end position="413"/>
    </location>
</feature>
<gene>
    <name evidence="3" type="ORF">ABUW04_22080</name>
</gene>
<name>A0ABV6XSR2_9ACTN</name>
<reference evidence="3 4" key="1">
    <citation type="submission" date="2024-06" db="EMBL/GenBank/DDBJ databases">
        <authorList>
            <person name="Lee S.D."/>
        </authorList>
    </citation>
    <scope>NUCLEOTIDE SEQUENCE [LARGE SCALE GENOMIC DNA]</scope>
    <source>
        <strain evidence="3 4">N1-10</strain>
    </source>
</reference>
<feature type="transmembrane region" description="Helical" evidence="2">
    <location>
        <begin position="268"/>
        <end position="284"/>
    </location>
</feature>
<protein>
    <submittedName>
        <fullName evidence="3">Low temperature requirement protein A</fullName>
    </submittedName>
</protein>
<evidence type="ECO:0000256" key="1">
    <source>
        <dbReference type="SAM" id="MobiDB-lite"/>
    </source>
</evidence>
<accession>A0ABV6XSR2</accession>
<feature type="compositionally biased region" description="Low complexity" evidence="1">
    <location>
        <begin position="13"/>
        <end position="30"/>
    </location>
</feature>
<feature type="region of interest" description="Disordered" evidence="1">
    <location>
        <begin position="1"/>
        <end position="30"/>
    </location>
</feature>
<sequence>MRIPSNPPPPAPVSERSPARGAAEPAPRGRAALRPMVARDPAEEHRVSTPLECLFDLCFVVAVSQASTQWRHALAAGHLGTGLAGYTAVFFAIWWAWMHFTWFASVYDNDDLLYRATTLVQITGSLILAAGIPLVFAHGDFTVLAVGWGILRLGLIAHWLRAAREYPVGRSIALRYAGGLALCWAGWMLLLVAGNRLWPELAPVMVLAELAVPLLARRAGANPWHPRHIAERFGLFTLIVLGESVLASTGALQAALDGTRSGELDETAVGGLLTLFSMWWLYFARPAHRFLHSSRIGFAWGYGHLPVFSAAAAVGAGLAANVDRTTGHSVLSAHQAGAVFTVPVALFVAAVWVLQLRPHHAAAGSPLFALAAPVIAGLGFTPHPILGTGIAMTALTGLLVVTTGPAPGAVLIAEPDDDVSD</sequence>
<dbReference type="PANTHER" id="PTHR36840:SF1">
    <property type="entry name" value="BLL5714 PROTEIN"/>
    <property type="match status" value="1"/>
</dbReference>
<dbReference type="Proteomes" id="UP001592581">
    <property type="component" value="Unassembled WGS sequence"/>
</dbReference>